<sequence length="90" mass="10119">MTGITRRKDRRCFPVWTTPPPLPRSDGSTTRRRSGSARSVVEPGPLTGDEADRYIAKYRATIEPVGARPEDVLDDYSTVIRVTPTRARVY</sequence>
<evidence type="ECO:0000313" key="3">
    <source>
        <dbReference type="Proteomes" id="UP000295217"/>
    </source>
</evidence>
<dbReference type="OrthoDB" id="156845at2"/>
<proteinExistence type="predicted"/>
<feature type="region of interest" description="Disordered" evidence="1">
    <location>
        <begin position="1"/>
        <end position="48"/>
    </location>
</feature>
<dbReference type="Proteomes" id="UP000295217">
    <property type="component" value="Unassembled WGS sequence"/>
</dbReference>
<comment type="caution">
    <text evidence="2">The sequence shown here is derived from an EMBL/GenBank/DDBJ whole genome shotgun (WGS) entry which is preliminary data.</text>
</comment>
<dbReference type="RefSeq" id="WP_132107052.1">
    <property type="nucleotide sequence ID" value="NZ_SMLB01000054.1"/>
</dbReference>
<dbReference type="EMBL" id="SMLB01000054">
    <property type="protein sequence ID" value="TDD65282.1"/>
    <property type="molecule type" value="Genomic_DNA"/>
</dbReference>
<keyword evidence="3" id="KW-1185">Reference proteome</keyword>
<organism evidence="2 3">
    <name type="scientific">Jiangella aurantiaca</name>
    <dbReference type="NCBI Taxonomy" id="2530373"/>
    <lineage>
        <taxon>Bacteria</taxon>
        <taxon>Bacillati</taxon>
        <taxon>Actinomycetota</taxon>
        <taxon>Actinomycetes</taxon>
        <taxon>Jiangellales</taxon>
        <taxon>Jiangellaceae</taxon>
        <taxon>Jiangella</taxon>
    </lineage>
</organism>
<gene>
    <name evidence="2" type="ORF">E1262_25805</name>
</gene>
<protein>
    <submittedName>
        <fullName evidence="2">Uncharacterized protein</fullName>
    </submittedName>
</protein>
<reference evidence="2 3" key="1">
    <citation type="submission" date="2019-02" db="EMBL/GenBank/DDBJ databases">
        <title>Draft genome sequences of novel Actinobacteria.</title>
        <authorList>
            <person name="Sahin N."/>
            <person name="Ay H."/>
            <person name="Saygin H."/>
        </authorList>
    </citation>
    <scope>NUCLEOTIDE SEQUENCE [LARGE SCALE GENOMIC DNA]</scope>
    <source>
        <strain evidence="2 3">8K307</strain>
    </source>
</reference>
<accession>A0A4R5A6U1</accession>
<dbReference type="AlphaFoldDB" id="A0A4R5A6U1"/>
<evidence type="ECO:0000256" key="1">
    <source>
        <dbReference type="SAM" id="MobiDB-lite"/>
    </source>
</evidence>
<feature type="compositionally biased region" description="Basic residues" evidence="1">
    <location>
        <begin position="1"/>
        <end position="10"/>
    </location>
</feature>
<evidence type="ECO:0000313" key="2">
    <source>
        <dbReference type="EMBL" id="TDD65282.1"/>
    </source>
</evidence>
<name>A0A4R5A6U1_9ACTN</name>